<protein>
    <submittedName>
        <fullName evidence="6">MobA/MobL family protein</fullName>
    </submittedName>
</protein>
<dbReference type="Proteomes" id="UP000005583">
    <property type="component" value="Unassembled WGS sequence"/>
</dbReference>
<keyword evidence="7" id="KW-1185">Reference proteome</keyword>
<evidence type="ECO:0000313" key="6">
    <source>
        <dbReference type="EMBL" id="EEJ71868.1"/>
    </source>
</evidence>
<dbReference type="Pfam" id="PF18208">
    <property type="entry name" value="NES_C_h"/>
    <property type="match status" value="1"/>
</dbReference>
<feature type="region of interest" description="Disordered" evidence="3">
    <location>
        <begin position="616"/>
        <end position="635"/>
    </location>
</feature>
<evidence type="ECO:0000259" key="4">
    <source>
        <dbReference type="Pfam" id="PF03389"/>
    </source>
</evidence>
<evidence type="ECO:0000256" key="3">
    <source>
        <dbReference type="SAM" id="MobiDB-lite"/>
    </source>
</evidence>
<dbReference type="InterPro" id="IPR005053">
    <property type="entry name" value="MobA_MobL"/>
</dbReference>
<sequence>MATTKSTSKTQRKMVIDMAIFHMSFSNISAGKGRSAIASAAYRSGEKLFDDKEGRSYFYPRSVMPESFVLAPKNAPEWASDRQKLWNEVEKKDRKANSRYAKEFNVALPVELTNEEQKALITKFVQETFVDKGMVADVAIHRDHEENPHAHVMLTNRPFNPDGSWGLKSKTQYILDKNGKQLLTKNGNPKQRKIWLVDWDKPGKVEEWRHAWAEEVNSLFQAKGMPERISEKSYEEQGIEKTPTKHEGHNSQTKERKAFNEAVKEQDRTKKQYQNNQEKINNQKHFDALSQHFSFNEKRLVKELSHELRTYVSLESLDDKRRMLFNWKNSVLIKHAVGEDVRKELLTINRQSQSLEKADKLLEKVTNRVIGRLYPELRLDEITPAERQELIKETNSEQKVFKGEELHDRLLMIREDLINRQLLTFTKRPYVSWQLLSKQETRDKEKLTQILSKHGNSLEELETANRGVLVNYSPVEQGQIKQAVKDLRTIKAVKEIVLTQYQAVLKQAFPDTPIDKAPIEKQEQVYTALMYYNPSLKACQLETIKAWQKEPPVVFTHEEHEQGLAYLTGKKSLNDLTNKQLQRVMKYDGTRQLFLGECENDPAIKDSRIKAVRQEIANGQSQDDQKRQSQLSDYEPFNYKEVTPSYYLETAFSDALLGILYSRSEDRRRSKQAKGLRETEWEMTRKQREHQKNNRHDDFGLHM</sequence>
<dbReference type="HOGENOM" id="CLU_025383_7_1_9"/>
<dbReference type="eggNOG" id="COG0507">
    <property type="taxonomic scope" value="Bacteria"/>
</dbReference>
<dbReference type="AlphaFoldDB" id="C2ENN8"/>
<comment type="similarity">
    <text evidence="1">Belongs to the MobA/MobL family.</text>
</comment>
<dbReference type="Gene3D" id="3.30.930.30">
    <property type="match status" value="1"/>
</dbReference>
<feature type="region of interest" description="Disordered" evidence="3">
    <location>
        <begin position="668"/>
        <end position="703"/>
    </location>
</feature>
<dbReference type="InterPro" id="IPR040834">
    <property type="entry name" value="NES_C_h"/>
</dbReference>
<dbReference type="EMBL" id="ACGU01000057">
    <property type="protein sequence ID" value="EEJ71868.1"/>
    <property type="molecule type" value="Genomic_DNA"/>
</dbReference>
<name>C2ENN8_9LACO</name>
<feature type="compositionally biased region" description="Polar residues" evidence="3">
    <location>
        <begin position="617"/>
        <end position="632"/>
    </location>
</feature>
<organism evidence="6 7">
    <name type="scientific">Lactobacillus ultunensis DSM 16047</name>
    <dbReference type="NCBI Taxonomy" id="525365"/>
    <lineage>
        <taxon>Bacteria</taxon>
        <taxon>Bacillati</taxon>
        <taxon>Bacillota</taxon>
        <taxon>Bacilli</taxon>
        <taxon>Lactobacillales</taxon>
        <taxon>Lactobacillaceae</taxon>
        <taxon>Lactobacillus</taxon>
    </lineage>
</organism>
<feature type="domain" description="MobA/MobL protein" evidence="4">
    <location>
        <begin position="34"/>
        <end position="257"/>
    </location>
</feature>
<feature type="region of interest" description="Disordered" evidence="3">
    <location>
        <begin position="234"/>
        <end position="272"/>
    </location>
</feature>
<evidence type="ECO:0000259" key="5">
    <source>
        <dbReference type="Pfam" id="PF18208"/>
    </source>
</evidence>
<dbReference type="Pfam" id="PF03389">
    <property type="entry name" value="MobA_MobL"/>
    <property type="match status" value="1"/>
</dbReference>
<feature type="compositionally biased region" description="Basic and acidic residues" evidence="3">
    <location>
        <begin position="234"/>
        <end position="270"/>
    </location>
</feature>
<accession>C2ENN8</accession>
<evidence type="ECO:0000256" key="2">
    <source>
        <dbReference type="ARBA" id="ARBA00022971"/>
    </source>
</evidence>
<gene>
    <name evidence="6" type="ORF">HMPREF0548_1284</name>
</gene>
<comment type="caution">
    <text evidence="6">The sequence shown here is derived from an EMBL/GenBank/DDBJ whole genome shotgun (WGS) entry which is preliminary data.</text>
</comment>
<feature type="compositionally biased region" description="Basic and acidic residues" evidence="3">
    <location>
        <begin position="675"/>
        <end position="703"/>
    </location>
</feature>
<proteinExistence type="inferred from homology"/>
<evidence type="ECO:0000313" key="7">
    <source>
        <dbReference type="Proteomes" id="UP000005583"/>
    </source>
</evidence>
<dbReference type="NCBIfam" id="NF041496">
    <property type="entry name" value="MobQ"/>
    <property type="match status" value="1"/>
</dbReference>
<feature type="domain" description="Nicking enzyme C-terminal middle helical" evidence="5">
    <location>
        <begin position="292"/>
        <end position="400"/>
    </location>
</feature>
<reference evidence="6 7" key="1">
    <citation type="submission" date="2009-01" db="EMBL/GenBank/DDBJ databases">
        <authorList>
            <person name="Qin X."/>
            <person name="Bachman B."/>
            <person name="Battles P."/>
            <person name="Bell A."/>
            <person name="Bess C."/>
            <person name="Bickham C."/>
            <person name="Chaboub L."/>
            <person name="Chen D."/>
            <person name="Coyle M."/>
            <person name="Deiros D.R."/>
            <person name="Dinh H."/>
            <person name="Forbes L."/>
            <person name="Fowler G."/>
            <person name="Francisco L."/>
            <person name="Fu Q."/>
            <person name="Gubbala S."/>
            <person name="Hale W."/>
            <person name="Han Y."/>
            <person name="Hemphill L."/>
            <person name="Highlander S.K."/>
            <person name="Hirani K."/>
            <person name="Hogues M."/>
            <person name="Jackson L."/>
            <person name="Jakkamsetti A."/>
            <person name="Javaid M."/>
            <person name="Jiang H."/>
            <person name="Korchina V."/>
            <person name="Kovar C."/>
            <person name="Lara F."/>
            <person name="Lee S."/>
            <person name="Mata R."/>
            <person name="Mathew T."/>
            <person name="Moen C."/>
            <person name="Morales K."/>
            <person name="Munidasa M."/>
            <person name="Nazareth L."/>
            <person name="Ngo R."/>
            <person name="Nguyen L."/>
            <person name="Okwuonu G."/>
            <person name="Ongeri F."/>
            <person name="Patil S."/>
            <person name="Petrosino J."/>
            <person name="Pham C."/>
            <person name="Pham P."/>
            <person name="Pu L.-L."/>
            <person name="Puazo M."/>
            <person name="Raj R."/>
            <person name="Reid J."/>
            <person name="Rouhana J."/>
            <person name="Saada N."/>
            <person name="Shang Y."/>
            <person name="Simmons D."/>
            <person name="Thornton R."/>
            <person name="Warren J."/>
            <person name="Weissenberger G."/>
            <person name="Zhang J."/>
            <person name="Zhang L."/>
            <person name="Zhou C."/>
            <person name="Zhu D."/>
            <person name="Muzny D."/>
            <person name="Worley K."/>
            <person name="Gibbs R."/>
        </authorList>
    </citation>
    <scope>NUCLEOTIDE SEQUENCE [LARGE SCALE GENOMIC DNA]</scope>
    <source>
        <strain evidence="6 7">DSM 16047</strain>
    </source>
</reference>
<dbReference type="STRING" id="525365.HMPREF0548_1284"/>
<keyword evidence="2" id="KW-0184">Conjugation</keyword>
<evidence type="ECO:0000256" key="1">
    <source>
        <dbReference type="ARBA" id="ARBA00010873"/>
    </source>
</evidence>